<comment type="caution">
    <text evidence="5">The sequence shown here is derived from an EMBL/GenBank/DDBJ whole genome shotgun (WGS) entry which is preliminary data.</text>
</comment>
<sequence>MGPTVDSSPPFSPTIEKSALRKMHRAARAEHVAALPHGMRALVLNRPPAPVAEMMPEGLTIGLYAPMGDEAPAFGWARWLSEHDRRIALPWFAARDSAMEFREWANPFDEEQLTIGPWGALQPLADAKPVVPAIVVVPLIAFTAQGHRLGQGGGHYDRWLEANPDVPAIGLAWDCQLAESLPIEPHDRILDAVVTPTRIYEGEI</sequence>
<dbReference type="InterPro" id="IPR024185">
    <property type="entry name" value="FTHF_cligase-like_sf"/>
</dbReference>
<comment type="cofactor">
    <cofactor evidence="4">
        <name>Mg(2+)</name>
        <dbReference type="ChEBI" id="CHEBI:18420"/>
    </cofactor>
</comment>
<organism evidence="5 6">
    <name type="scientific">Novosphingobium pentaromativorans</name>
    <dbReference type="NCBI Taxonomy" id="205844"/>
    <lineage>
        <taxon>Bacteria</taxon>
        <taxon>Pseudomonadati</taxon>
        <taxon>Pseudomonadota</taxon>
        <taxon>Alphaproteobacteria</taxon>
        <taxon>Sphingomonadales</taxon>
        <taxon>Sphingomonadaceae</taxon>
        <taxon>Novosphingobium</taxon>
    </lineage>
</organism>
<dbReference type="GO" id="GO:0005524">
    <property type="term" value="F:ATP binding"/>
    <property type="evidence" value="ECO:0007669"/>
    <property type="project" value="UniProtKB-KW"/>
</dbReference>
<dbReference type="InterPro" id="IPR037171">
    <property type="entry name" value="NagB/RpiA_transferase-like"/>
</dbReference>
<evidence type="ECO:0000256" key="1">
    <source>
        <dbReference type="ARBA" id="ARBA00010638"/>
    </source>
</evidence>
<keyword evidence="3 4" id="KW-0067">ATP-binding</keyword>
<dbReference type="AlphaFoldDB" id="A0A2W5NRY2"/>
<keyword evidence="2 4" id="KW-0547">Nucleotide-binding</keyword>
<dbReference type="GO" id="GO:0009396">
    <property type="term" value="P:folic acid-containing compound biosynthetic process"/>
    <property type="evidence" value="ECO:0007669"/>
    <property type="project" value="TreeGrafter"/>
</dbReference>
<dbReference type="InterPro" id="IPR002698">
    <property type="entry name" value="FTHF_cligase"/>
</dbReference>
<keyword evidence="4" id="KW-0460">Magnesium</keyword>
<accession>A0A2W5NRY2</accession>
<dbReference type="PANTHER" id="PTHR23407">
    <property type="entry name" value="ATPASE INHIBITOR/5-FORMYLTETRAHYDROFOLATE CYCLO-LIGASE"/>
    <property type="match status" value="1"/>
</dbReference>
<protein>
    <recommendedName>
        <fullName evidence="4">5-formyltetrahydrofolate cyclo-ligase</fullName>
        <ecNumber evidence="4">6.3.3.2</ecNumber>
    </recommendedName>
</protein>
<dbReference type="Proteomes" id="UP000249082">
    <property type="component" value="Unassembled WGS sequence"/>
</dbReference>
<evidence type="ECO:0000256" key="2">
    <source>
        <dbReference type="ARBA" id="ARBA00022741"/>
    </source>
</evidence>
<dbReference type="SUPFAM" id="SSF100950">
    <property type="entry name" value="NagB/RpiA/CoA transferase-like"/>
    <property type="match status" value="1"/>
</dbReference>
<keyword evidence="4" id="KW-0479">Metal-binding</keyword>
<comment type="catalytic activity">
    <reaction evidence="4">
        <text>(6S)-5-formyl-5,6,7,8-tetrahydrofolate + ATP = (6R)-5,10-methenyltetrahydrofolate + ADP + phosphate</text>
        <dbReference type="Rhea" id="RHEA:10488"/>
        <dbReference type="ChEBI" id="CHEBI:30616"/>
        <dbReference type="ChEBI" id="CHEBI:43474"/>
        <dbReference type="ChEBI" id="CHEBI:57455"/>
        <dbReference type="ChEBI" id="CHEBI:57457"/>
        <dbReference type="ChEBI" id="CHEBI:456216"/>
        <dbReference type="EC" id="6.3.3.2"/>
    </reaction>
</comment>
<evidence type="ECO:0000256" key="4">
    <source>
        <dbReference type="RuleBase" id="RU361279"/>
    </source>
</evidence>
<dbReference type="GO" id="GO:0035999">
    <property type="term" value="P:tetrahydrofolate interconversion"/>
    <property type="evidence" value="ECO:0007669"/>
    <property type="project" value="TreeGrafter"/>
</dbReference>
<reference evidence="5 6" key="1">
    <citation type="submission" date="2017-08" db="EMBL/GenBank/DDBJ databases">
        <title>Infants hospitalized years apart are colonized by the same room-sourced microbial strains.</title>
        <authorList>
            <person name="Brooks B."/>
            <person name="Olm M.R."/>
            <person name="Firek B.A."/>
            <person name="Baker R."/>
            <person name="Thomas B.C."/>
            <person name="Morowitz M.J."/>
            <person name="Banfield J.F."/>
        </authorList>
    </citation>
    <scope>NUCLEOTIDE SEQUENCE [LARGE SCALE GENOMIC DNA]</scope>
    <source>
        <strain evidence="5">S2_005_002_R2_33</strain>
    </source>
</reference>
<dbReference type="PANTHER" id="PTHR23407:SF1">
    <property type="entry name" value="5-FORMYLTETRAHYDROFOLATE CYCLO-LIGASE"/>
    <property type="match status" value="1"/>
</dbReference>
<comment type="similarity">
    <text evidence="1 4">Belongs to the 5-formyltetrahydrofolate cyclo-ligase family.</text>
</comment>
<dbReference type="Gene3D" id="3.40.50.10420">
    <property type="entry name" value="NagB/RpiA/CoA transferase-like"/>
    <property type="match status" value="1"/>
</dbReference>
<dbReference type="EC" id="6.3.3.2" evidence="4"/>
<keyword evidence="5" id="KW-0436">Ligase</keyword>
<gene>
    <name evidence="5" type="ORF">DI555_06315</name>
</gene>
<name>A0A2W5NRY2_9SPHN</name>
<evidence type="ECO:0000256" key="3">
    <source>
        <dbReference type="ARBA" id="ARBA00022840"/>
    </source>
</evidence>
<dbReference type="EMBL" id="QFPX01000004">
    <property type="protein sequence ID" value="PZQ56322.1"/>
    <property type="molecule type" value="Genomic_DNA"/>
</dbReference>
<evidence type="ECO:0000313" key="5">
    <source>
        <dbReference type="EMBL" id="PZQ56322.1"/>
    </source>
</evidence>
<dbReference type="GO" id="GO:0046872">
    <property type="term" value="F:metal ion binding"/>
    <property type="evidence" value="ECO:0007669"/>
    <property type="project" value="UniProtKB-KW"/>
</dbReference>
<dbReference type="GO" id="GO:0030272">
    <property type="term" value="F:5-formyltetrahydrofolate cyclo-ligase activity"/>
    <property type="evidence" value="ECO:0007669"/>
    <property type="project" value="UniProtKB-EC"/>
</dbReference>
<evidence type="ECO:0000313" key="6">
    <source>
        <dbReference type="Proteomes" id="UP000249082"/>
    </source>
</evidence>
<dbReference type="NCBIfam" id="TIGR02727">
    <property type="entry name" value="MTHFS_bact"/>
    <property type="match status" value="1"/>
</dbReference>
<proteinExistence type="inferred from homology"/>
<dbReference type="Pfam" id="PF01812">
    <property type="entry name" value="5-FTHF_cyc-lig"/>
    <property type="match status" value="1"/>
</dbReference>